<keyword evidence="3" id="KW-0862">Zinc</keyword>
<comment type="similarity">
    <text evidence="1">Belongs to the Gfa family.</text>
</comment>
<proteinExistence type="inferred from homology"/>
<comment type="caution">
    <text evidence="6">The sequence shown here is derived from an EMBL/GenBank/DDBJ whole genome shotgun (WGS) entry which is preliminary data.</text>
</comment>
<dbReference type="SUPFAM" id="SSF51316">
    <property type="entry name" value="Mss4-like"/>
    <property type="match status" value="1"/>
</dbReference>
<dbReference type="Pfam" id="PF04828">
    <property type="entry name" value="GFA"/>
    <property type="match status" value="1"/>
</dbReference>
<evidence type="ECO:0000256" key="1">
    <source>
        <dbReference type="ARBA" id="ARBA00005495"/>
    </source>
</evidence>
<feature type="domain" description="CENP-V/GFA" evidence="5">
    <location>
        <begin position="2"/>
        <end position="111"/>
    </location>
</feature>
<keyword evidence="4" id="KW-0456">Lyase</keyword>
<evidence type="ECO:0000313" key="6">
    <source>
        <dbReference type="EMBL" id="MBN3580404.1"/>
    </source>
</evidence>
<evidence type="ECO:0000256" key="3">
    <source>
        <dbReference type="ARBA" id="ARBA00022833"/>
    </source>
</evidence>
<evidence type="ECO:0000256" key="2">
    <source>
        <dbReference type="ARBA" id="ARBA00022723"/>
    </source>
</evidence>
<keyword evidence="2" id="KW-0479">Metal-binding</keyword>
<accession>A0ABS3A925</accession>
<dbReference type="PANTHER" id="PTHR33337">
    <property type="entry name" value="GFA DOMAIN-CONTAINING PROTEIN"/>
    <property type="match status" value="1"/>
</dbReference>
<evidence type="ECO:0000259" key="5">
    <source>
        <dbReference type="PROSITE" id="PS51891"/>
    </source>
</evidence>
<keyword evidence="7" id="KW-1185">Reference proteome</keyword>
<protein>
    <submittedName>
        <fullName evidence="6">GFA family protein</fullName>
    </submittedName>
</protein>
<name>A0ABS3A925_9VIBR</name>
<evidence type="ECO:0000313" key="7">
    <source>
        <dbReference type="Proteomes" id="UP000779070"/>
    </source>
</evidence>
<dbReference type="PANTHER" id="PTHR33337:SF40">
    <property type="entry name" value="CENP-V_GFA DOMAIN-CONTAINING PROTEIN-RELATED"/>
    <property type="match status" value="1"/>
</dbReference>
<dbReference type="PROSITE" id="PS51891">
    <property type="entry name" value="CENP_V_GFA"/>
    <property type="match status" value="1"/>
</dbReference>
<organism evidence="6 7">
    <name type="scientific">Vibrio neptunius</name>
    <dbReference type="NCBI Taxonomy" id="170651"/>
    <lineage>
        <taxon>Bacteria</taxon>
        <taxon>Pseudomonadati</taxon>
        <taxon>Pseudomonadota</taxon>
        <taxon>Gammaproteobacteria</taxon>
        <taxon>Vibrionales</taxon>
        <taxon>Vibrionaceae</taxon>
        <taxon>Vibrio</taxon>
    </lineage>
</organism>
<gene>
    <name evidence="6" type="ORF">JYA62_22480</name>
</gene>
<dbReference type="RefSeq" id="WP_206372072.1">
    <property type="nucleotide sequence ID" value="NZ_CAWPTM010000120.1"/>
</dbReference>
<evidence type="ECO:0000256" key="4">
    <source>
        <dbReference type="ARBA" id="ARBA00023239"/>
    </source>
</evidence>
<sequence>MMLGSCQCKAVQFRVTGDFKRIVNCHCTLCRKMNGAAFSTYVAVLTTDFDLISGNLASCDVTENARKHFCGQCGTPIFNSNPRYAGLNILHLGSLDTESPQELKPEVNIYDESKVSWLDYLSDLPAFKKAMS</sequence>
<dbReference type="EMBL" id="JAFHLB010000046">
    <property type="protein sequence ID" value="MBN3580404.1"/>
    <property type="molecule type" value="Genomic_DNA"/>
</dbReference>
<reference evidence="6 7" key="1">
    <citation type="submission" date="2021-02" db="EMBL/GenBank/DDBJ databases">
        <title>Draft Genome Sequences of 5 Vibrio neptunius Strains Isolated From of Bivalve Hatcheries.</title>
        <authorList>
            <person name="Galvis F."/>
            <person name="Barja J.L."/>
            <person name="Lemos M.L."/>
            <person name="Balado M."/>
        </authorList>
    </citation>
    <scope>NUCLEOTIDE SEQUENCE [LARGE SCALE GENOMIC DNA]</scope>
    <source>
        <strain evidence="6 7">PP-145.98</strain>
    </source>
</reference>
<dbReference type="Proteomes" id="UP000779070">
    <property type="component" value="Unassembled WGS sequence"/>
</dbReference>
<dbReference type="InterPro" id="IPR006913">
    <property type="entry name" value="CENP-V/GFA"/>
</dbReference>
<dbReference type="InterPro" id="IPR011057">
    <property type="entry name" value="Mss4-like_sf"/>
</dbReference>
<dbReference type="Gene3D" id="3.90.1590.10">
    <property type="entry name" value="glutathione-dependent formaldehyde- activating enzyme (gfa)"/>
    <property type="match status" value="1"/>
</dbReference>